<name>F3FXN1_PSESX</name>
<feature type="non-terminal residue" evidence="1">
    <location>
        <position position="1"/>
    </location>
</feature>
<dbReference type="Gene3D" id="3.40.50.410">
    <property type="entry name" value="von Willebrand factor, type A domain"/>
    <property type="match status" value="1"/>
</dbReference>
<dbReference type="EMBL" id="AEAH01003098">
    <property type="protein sequence ID" value="EGH34973.1"/>
    <property type="molecule type" value="Genomic_DNA"/>
</dbReference>
<gene>
    <name evidence="1" type="ORF">PSYJA_40725</name>
</gene>
<dbReference type="Proteomes" id="UP000004471">
    <property type="component" value="Unassembled WGS sequence"/>
</dbReference>
<comment type="caution">
    <text evidence="1">The sequence shown here is derived from an EMBL/GenBank/DDBJ whole genome shotgun (WGS) entry which is preliminary data.</text>
</comment>
<accession>F3FXN1</accession>
<evidence type="ECO:0000313" key="1">
    <source>
        <dbReference type="EMBL" id="EGH34973.1"/>
    </source>
</evidence>
<feature type="non-terminal residue" evidence="1">
    <location>
        <position position="64"/>
    </location>
</feature>
<dbReference type="AlphaFoldDB" id="F3FXN1"/>
<proteinExistence type="predicted"/>
<reference evidence="1 2" key="1">
    <citation type="journal article" date="2011" name="PLoS Pathog.">
        <title>Dynamic evolution of pathogenicity revealed by sequencing and comparative genomics of 19 Pseudomonas syringae isolates.</title>
        <authorList>
            <person name="Baltrus D.A."/>
            <person name="Nishimura M.T."/>
            <person name="Romanchuk A."/>
            <person name="Chang J.H."/>
            <person name="Mukhtar M.S."/>
            <person name="Cherkis K."/>
            <person name="Roach J."/>
            <person name="Grant S.R."/>
            <person name="Jones C.D."/>
            <person name="Dangl J.L."/>
        </authorList>
    </citation>
    <scope>NUCLEOTIDE SEQUENCE [LARGE SCALE GENOMIC DNA]</scope>
    <source>
        <strain evidence="2">M301072PT</strain>
    </source>
</reference>
<organism evidence="1 2">
    <name type="scientific">Pseudomonas syringae pv. japonica str. M301072</name>
    <dbReference type="NCBI Taxonomy" id="629262"/>
    <lineage>
        <taxon>Bacteria</taxon>
        <taxon>Pseudomonadati</taxon>
        <taxon>Pseudomonadota</taxon>
        <taxon>Gammaproteobacteria</taxon>
        <taxon>Pseudomonadales</taxon>
        <taxon>Pseudomonadaceae</taxon>
        <taxon>Pseudomonas</taxon>
        <taxon>Pseudomonas syringae</taxon>
    </lineage>
</organism>
<evidence type="ECO:0000313" key="2">
    <source>
        <dbReference type="Proteomes" id="UP000004471"/>
    </source>
</evidence>
<protein>
    <submittedName>
        <fullName evidence="1">TPR repeat-containing von Willebrand factor, type A</fullName>
    </submittedName>
</protein>
<dbReference type="SUPFAM" id="SSF53300">
    <property type="entry name" value="vWA-like"/>
    <property type="match status" value="1"/>
</dbReference>
<sequence length="64" mass="6878">ATDTPPTRLEQARRKLLDLLQKRSDAQTAIVVYAGSAHTLVPLSDALDGLNGALYSETGKLWLG</sequence>
<dbReference type="HOGENOM" id="CLU_2873148_0_0_6"/>
<dbReference type="InterPro" id="IPR036465">
    <property type="entry name" value="vWFA_dom_sf"/>
</dbReference>